<evidence type="ECO:0000256" key="1">
    <source>
        <dbReference type="SAM" id="MobiDB-lite"/>
    </source>
</evidence>
<dbReference type="Proteomes" id="UP000050761">
    <property type="component" value="Unassembled WGS sequence"/>
</dbReference>
<accession>A0A3P7YMU1</accession>
<accession>A0A183FKP7</accession>
<reference evidence="2 3" key="1">
    <citation type="submission" date="2018-11" db="EMBL/GenBank/DDBJ databases">
        <authorList>
            <consortium name="Pathogen Informatics"/>
        </authorList>
    </citation>
    <scope>NUCLEOTIDE SEQUENCE [LARGE SCALE GENOMIC DNA]</scope>
</reference>
<name>A0A183FKP7_HELPZ</name>
<proteinExistence type="predicted"/>
<feature type="compositionally biased region" description="Basic and acidic residues" evidence="1">
    <location>
        <begin position="269"/>
        <end position="288"/>
    </location>
</feature>
<sequence length="425" mass="48529">MEGLVGLGGKSEPGTWFPSPDLQLCLTMLEKFVNFYMLWPIYYISLYQKIDSIFTGTSPLELRFYESVCFRCKFAGYNISLDRFPPPPSASEEDDTVNECKSNWGKEMPYVKGKGRKLRLKKRRKAAECLPEAPPEHLPFCCDDCDPSKEKDTQKMDDPGCTPLLEGPSHPIQAFKDAIDKCGRAWGGIQDIFCHYPERSTQHQIDSLRGNANVKLSKEDEAPQSIESCYLDPVFHEQMPKEQMGEIKQSTQQKDSKERIRLGLSLEKVQPEGSKEKLDRPDSKEKVAPDQMKNNQVIKHGHPKSLECTMSDSEDIPFMRAEIRKYPKKKIARYTVKKGAIELEAGKRSKQGQASKSRESVAPGVRRIKSPEMLIARDFNNMKVMKGKPRSHKSQNGKFPRHRLHDTLSPITSMVVYYILEVVFM</sequence>
<evidence type="ECO:0000313" key="3">
    <source>
        <dbReference type="Proteomes" id="UP000050761"/>
    </source>
</evidence>
<dbReference type="OrthoDB" id="10386110at2759"/>
<feature type="region of interest" description="Disordered" evidence="1">
    <location>
        <begin position="242"/>
        <end position="289"/>
    </location>
</feature>
<evidence type="ECO:0000313" key="2">
    <source>
        <dbReference type="EMBL" id="VDO73447.1"/>
    </source>
</evidence>
<dbReference type="WBParaSite" id="HPBE_0000774201-mRNA-1">
    <property type="protein sequence ID" value="HPBE_0000774201-mRNA-1"/>
    <property type="gene ID" value="HPBE_0000774201"/>
</dbReference>
<gene>
    <name evidence="2" type="ORF">HPBE_LOCUS7743</name>
</gene>
<dbReference type="EMBL" id="UZAH01025964">
    <property type="protein sequence ID" value="VDO73447.1"/>
    <property type="molecule type" value="Genomic_DNA"/>
</dbReference>
<evidence type="ECO:0000313" key="4">
    <source>
        <dbReference type="WBParaSite" id="HPBE_0000774201-mRNA-1"/>
    </source>
</evidence>
<reference evidence="4" key="2">
    <citation type="submission" date="2019-09" db="UniProtKB">
        <authorList>
            <consortium name="WormBaseParasite"/>
        </authorList>
    </citation>
    <scope>IDENTIFICATION</scope>
</reference>
<dbReference type="AlphaFoldDB" id="A0A183FKP7"/>
<protein>
    <submittedName>
        <fullName evidence="2 4">Uncharacterized protein</fullName>
    </submittedName>
</protein>
<organism evidence="3 4">
    <name type="scientific">Heligmosomoides polygyrus</name>
    <name type="common">Parasitic roundworm</name>
    <dbReference type="NCBI Taxonomy" id="6339"/>
    <lineage>
        <taxon>Eukaryota</taxon>
        <taxon>Metazoa</taxon>
        <taxon>Ecdysozoa</taxon>
        <taxon>Nematoda</taxon>
        <taxon>Chromadorea</taxon>
        <taxon>Rhabditida</taxon>
        <taxon>Rhabditina</taxon>
        <taxon>Rhabditomorpha</taxon>
        <taxon>Strongyloidea</taxon>
        <taxon>Heligmosomidae</taxon>
        <taxon>Heligmosomoides</taxon>
    </lineage>
</organism>
<keyword evidence="3" id="KW-1185">Reference proteome</keyword>